<dbReference type="Proteomes" id="UP000265618">
    <property type="component" value="Unassembled WGS sequence"/>
</dbReference>
<evidence type="ECO:0000313" key="2">
    <source>
        <dbReference type="Proteomes" id="UP000265618"/>
    </source>
</evidence>
<reference evidence="1 2" key="1">
    <citation type="journal article" date="2018" name="PLoS ONE">
        <title>The draft genome of Kipferlia bialata reveals reductive genome evolution in fornicate parasites.</title>
        <authorList>
            <person name="Tanifuji G."/>
            <person name="Takabayashi S."/>
            <person name="Kume K."/>
            <person name="Takagi M."/>
            <person name="Nakayama T."/>
            <person name="Kamikawa R."/>
            <person name="Inagaki Y."/>
            <person name="Hashimoto T."/>
        </authorList>
    </citation>
    <scope>NUCLEOTIDE SEQUENCE [LARGE SCALE GENOMIC DNA]</scope>
    <source>
        <strain evidence="1">NY0173</strain>
    </source>
</reference>
<keyword evidence="2" id="KW-1185">Reference proteome</keyword>
<dbReference type="EMBL" id="BDIP01005071">
    <property type="protein sequence ID" value="GIQ89462.1"/>
    <property type="molecule type" value="Genomic_DNA"/>
</dbReference>
<comment type="caution">
    <text evidence="1">The sequence shown here is derived from an EMBL/GenBank/DDBJ whole genome shotgun (WGS) entry which is preliminary data.</text>
</comment>
<gene>
    <name evidence="1" type="ORF">KIPB_011936</name>
</gene>
<accession>A0A9K3D6I3</accession>
<dbReference type="AlphaFoldDB" id="A0A9K3D6I3"/>
<evidence type="ECO:0000313" key="1">
    <source>
        <dbReference type="EMBL" id="GIQ89462.1"/>
    </source>
</evidence>
<organism evidence="1 2">
    <name type="scientific">Kipferlia bialata</name>
    <dbReference type="NCBI Taxonomy" id="797122"/>
    <lineage>
        <taxon>Eukaryota</taxon>
        <taxon>Metamonada</taxon>
        <taxon>Carpediemonas-like organisms</taxon>
        <taxon>Kipferlia</taxon>
    </lineage>
</organism>
<protein>
    <submittedName>
        <fullName evidence="1">Uncharacterized protein</fullName>
    </submittedName>
</protein>
<name>A0A9K3D6I3_9EUKA</name>
<sequence>MSGQPLAVAEYMPHEMFTSGQGMDVRGIGGTGVTLPNCGCMILRDAGQDIMFHVVVPGYAVSPSGSVIARADTVLICKALNLPGLEWE</sequence>
<proteinExistence type="predicted"/>